<dbReference type="SUPFAM" id="SSF81296">
    <property type="entry name" value="E set domains"/>
    <property type="match status" value="1"/>
</dbReference>
<dbReference type="EMBL" id="SNRY01000041">
    <property type="protein sequence ID" value="KAA6349725.1"/>
    <property type="molecule type" value="Genomic_DNA"/>
</dbReference>
<protein>
    <recommendedName>
        <fullName evidence="1">IPT/TIG domain-containing protein</fullName>
    </recommendedName>
</protein>
<dbReference type="PANTHER" id="PTHR13833:SF71">
    <property type="entry name" value="NHL DOMAIN-CONTAINING PROTEIN"/>
    <property type="match status" value="1"/>
</dbReference>
<organism evidence="2">
    <name type="scientific">termite gut metagenome</name>
    <dbReference type="NCBI Taxonomy" id="433724"/>
    <lineage>
        <taxon>unclassified sequences</taxon>
        <taxon>metagenomes</taxon>
        <taxon>organismal metagenomes</taxon>
    </lineage>
</organism>
<dbReference type="SUPFAM" id="SSF63825">
    <property type="entry name" value="YWTD domain"/>
    <property type="match status" value="1"/>
</dbReference>
<dbReference type="AlphaFoldDB" id="A0A5J4SWZ2"/>
<gene>
    <name evidence="2" type="ORF">EZS27_002885</name>
</gene>
<dbReference type="InterPro" id="IPR013783">
    <property type="entry name" value="Ig-like_fold"/>
</dbReference>
<evidence type="ECO:0000313" key="2">
    <source>
        <dbReference type="EMBL" id="KAA6349725.1"/>
    </source>
</evidence>
<dbReference type="SMART" id="SM00429">
    <property type="entry name" value="IPT"/>
    <property type="match status" value="1"/>
</dbReference>
<dbReference type="InterPro" id="IPR011042">
    <property type="entry name" value="6-blade_b-propeller_TolB-like"/>
</dbReference>
<dbReference type="InterPro" id="IPR002909">
    <property type="entry name" value="IPT_dom"/>
</dbReference>
<dbReference type="Gene3D" id="2.120.10.30">
    <property type="entry name" value="TolB, C-terminal domain"/>
    <property type="match status" value="1"/>
</dbReference>
<evidence type="ECO:0000259" key="1">
    <source>
        <dbReference type="SMART" id="SM00429"/>
    </source>
</evidence>
<accession>A0A5J4SWZ2</accession>
<sequence length="459" mass="51935">MKTKSIVEGRYWRVHWMLLMLIVLCFGSCKDDDQNDSGGEFDPSQPVLISDFEPKTGGLGTRLILSGENFGTDVSKIKVTIGGVNAKVIGSNGTSIYCIVPEKAYEGDIQLSIVDDENEKIAGTQANIKFTYEKKMLVTTFLGTMYNNNTSYDTKDGPFDNCGGFGGVVWLSFDPKNHDHLYLVGEQHPTRLIDFAEKYVRTVYSGLSKVRTICWTQDADSMIITNDQGTATNPNNYVLSRSSGFRTSSVLTNGRNCNGAETHPVNGELYFNSYDAGQVWRYDFETGESKPLFSIQDSGWEFSIQFHPSGNYAYIIVINQSYILRSDYDWVNHTLTTPYIVCGTQGQHSWNDAVGKSARLNRPRQGTFVINPKYEEREDKYDFYFCDRENHCIRILSPDGRVTTFAGRGSNGTSGYVDGDLRMEARFNHPEGIVYDEERQCFFVGDRENRRIRKIGYEE</sequence>
<proteinExistence type="predicted"/>
<dbReference type="InterPro" id="IPR014756">
    <property type="entry name" value="Ig_E-set"/>
</dbReference>
<dbReference type="CDD" id="cd00603">
    <property type="entry name" value="IPT_PCSR"/>
    <property type="match status" value="1"/>
</dbReference>
<comment type="caution">
    <text evidence="2">The sequence shown here is derived from an EMBL/GenBank/DDBJ whole genome shotgun (WGS) entry which is preliminary data.</text>
</comment>
<dbReference type="Gene3D" id="2.60.40.10">
    <property type="entry name" value="Immunoglobulins"/>
    <property type="match status" value="1"/>
</dbReference>
<dbReference type="Pfam" id="PF01833">
    <property type="entry name" value="TIG"/>
    <property type="match status" value="1"/>
</dbReference>
<reference evidence="2" key="1">
    <citation type="submission" date="2019-03" db="EMBL/GenBank/DDBJ databases">
        <title>Single cell metagenomics reveals metabolic interactions within the superorganism composed of flagellate Streblomastix strix and complex community of Bacteroidetes bacteria on its surface.</title>
        <authorList>
            <person name="Treitli S.C."/>
            <person name="Kolisko M."/>
            <person name="Husnik F."/>
            <person name="Keeling P."/>
            <person name="Hampl V."/>
        </authorList>
    </citation>
    <scope>NUCLEOTIDE SEQUENCE</scope>
    <source>
        <strain evidence="2">STM</strain>
    </source>
</reference>
<feature type="domain" description="IPT/TIG" evidence="1">
    <location>
        <begin position="46"/>
        <end position="133"/>
    </location>
</feature>
<name>A0A5J4SWZ2_9ZZZZ</name>
<dbReference type="PANTHER" id="PTHR13833">
    <property type="match status" value="1"/>
</dbReference>